<comment type="caution">
    <text evidence="2">The sequence shown here is derived from an EMBL/GenBank/DDBJ whole genome shotgun (WGS) entry which is preliminary data.</text>
</comment>
<gene>
    <name evidence="2" type="ORF">FIV46_13955</name>
</gene>
<feature type="domain" description="DUF4440" evidence="1">
    <location>
        <begin position="17"/>
        <end position="120"/>
    </location>
</feature>
<dbReference type="Proteomes" id="UP000319148">
    <property type="component" value="Unassembled WGS sequence"/>
</dbReference>
<dbReference type="Gene3D" id="3.10.450.50">
    <property type="match status" value="1"/>
</dbReference>
<keyword evidence="3" id="KW-1185">Reference proteome</keyword>
<reference evidence="3" key="1">
    <citation type="submission" date="2019-06" db="EMBL/GenBank/DDBJ databases">
        <title>The complete genome of Emcibacter congregatus ZYLT.</title>
        <authorList>
            <person name="Zhao Z."/>
        </authorList>
    </citation>
    <scope>NUCLEOTIDE SEQUENCE [LARGE SCALE GENOMIC DNA]</scope>
    <source>
        <strain evidence="3">MCCC 1A06723</strain>
    </source>
</reference>
<dbReference type="InterPro" id="IPR032710">
    <property type="entry name" value="NTF2-like_dom_sf"/>
</dbReference>
<dbReference type="EMBL" id="VFIY01000017">
    <property type="protein sequence ID" value="TPD58881.1"/>
    <property type="molecule type" value="Genomic_DNA"/>
</dbReference>
<dbReference type="SUPFAM" id="SSF54427">
    <property type="entry name" value="NTF2-like"/>
    <property type="match status" value="1"/>
</dbReference>
<evidence type="ECO:0000313" key="2">
    <source>
        <dbReference type="EMBL" id="TPD58881.1"/>
    </source>
</evidence>
<dbReference type="AlphaFoldDB" id="A0A501PFW7"/>
<protein>
    <submittedName>
        <fullName evidence="2">Nuclear transport factor 2 family protein</fullName>
    </submittedName>
</protein>
<dbReference type="InterPro" id="IPR027843">
    <property type="entry name" value="DUF4440"/>
</dbReference>
<name>A0A501PFW7_9PROT</name>
<organism evidence="2 3">
    <name type="scientific">Emcibacter nanhaiensis</name>
    <dbReference type="NCBI Taxonomy" id="1505037"/>
    <lineage>
        <taxon>Bacteria</taxon>
        <taxon>Pseudomonadati</taxon>
        <taxon>Pseudomonadota</taxon>
        <taxon>Alphaproteobacteria</taxon>
        <taxon>Emcibacterales</taxon>
        <taxon>Emcibacteraceae</taxon>
        <taxon>Emcibacter</taxon>
    </lineage>
</organism>
<dbReference type="OrthoDB" id="9814425at2"/>
<evidence type="ECO:0000259" key="1">
    <source>
        <dbReference type="Pfam" id="PF14534"/>
    </source>
</evidence>
<proteinExistence type="predicted"/>
<sequence length="135" mass="14810">MIIILGTGARASEEEVANVERAFAQSMADRDIAAFASFVDDEAVFWGNGAAARGKENVLKDWAPYFEGEAAPFSWEPKTVLMLESGTLALSTGPVRTPDGRHVANYSSIWRKHADGQWKIVFDKGYPECPKSEAQ</sequence>
<dbReference type="RefSeq" id="WP_139941551.1">
    <property type="nucleotide sequence ID" value="NZ_JBHSYP010000004.1"/>
</dbReference>
<dbReference type="Pfam" id="PF14534">
    <property type="entry name" value="DUF4440"/>
    <property type="match status" value="1"/>
</dbReference>
<evidence type="ECO:0000313" key="3">
    <source>
        <dbReference type="Proteomes" id="UP000319148"/>
    </source>
</evidence>
<accession>A0A501PFW7</accession>